<comment type="caution">
    <text evidence="2">The sequence shown here is derived from an EMBL/GenBank/DDBJ whole genome shotgun (WGS) entry which is preliminary data.</text>
</comment>
<evidence type="ECO:0000313" key="3">
    <source>
        <dbReference type="Proteomes" id="UP000760494"/>
    </source>
</evidence>
<sequence>MNTMLNLRERPTEAIAHERWSTPPLKSRMSGAQTGMRVECPWKTGRSKFPPRQKIFIMAAPNQFFSLNFNGADPASPFTCPHCQHENPVDASMCKGHKRGKPCCWVVPIVFQAHGNDEDGTSDANGGKS</sequence>
<gene>
    <name evidence="2" type="ORF">C2S_3771</name>
</gene>
<reference evidence="2" key="1">
    <citation type="submission" date="2019-05" db="EMBL/GenBank/DDBJ databases">
        <authorList>
            <person name="Piombo E."/>
        </authorList>
    </citation>
    <scope>NUCLEOTIDE SEQUENCE</scope>
    <source>
        <strain evidence="2">C2S</strain>
    </source>
</reference>
<dbReference type="EMBL" id="CABFJX010000024">
    <property type="protein sequence ID" value="VTT58892.1"/>
    <property type="molecule type" value="Genomic_DNA"/>
</dbReference>
<evidence type="ECO:0000256" key="1">
    <source>
        <dbReference type="SAM" id="MobiDB-lite"/>
    </source>
</evidence>
<feature type="region of interest" description="Disordered" evidence="1">
    <location>
        <begin position="24"/>
        <end position="46"/>
    </location>
</feature>
<proteinExistence type="predicted"/>
<dbReference type="Proteomes" id="UP000760494">
    <property type="component" value="Unassembled WGS sequence"/>
</dbReference>
<dbReference type="AlphaFoldDB" id="A0A9Q9U5Q3"/>
<evidence type="ECO:0000313" key="2">
    <source>
        <dbReference type="EMBL" id="VTT58892.1"/>
    </source>
</evidence>
<name>A0A9Q9U5Q3_FUSFU</name>
<organism evidence="2 3">
    <name type="scientific">Fusarium fujikuroi</name>
    <name type="common">Bakanae and foot rot disease fungus</name>
    <name type="synonym">Gibberella fujikuroi</name>
    <dbReference type="NCBI Taxonomy" id="5127"/>
    <lineage>
        <taxon>Eukaryota</taxon>
        <taxon>Fungi</taxon>
        <taxon>Dikarya</taxon>
        <taxon>Ascomycota</taxon>
        <taxon>Pezizomycotina</taxon>
        <taxon>Sordariomycetes</taxon>
        <taxon>Hypocreomycetidae</taxon>
        <taxon>Hypocreales</taxon>
        <taxon>Nectriaceae</taxon>
        <taxon>Fusarium</taxon>
        <taxon>Fusarium fujikuroi species complex</taxon>
    </lineage>
</organism>
<protein>
    <submittedName>
        <fullName evidence="2">Uncharacterized protein</fullName>
    </submittedName>
</protein>
<accession>A0A9Q9U5Q3</accession>